<keyword evidence="3" id="KW-1185">Reference proteome</keyword>
<dbReference type="PANTHER" id="PTHR22953">
    <property type="entry name" value="ACID PHOSPHATASE RELATED"/>
    <property type="match status" value="1"/>
</dbReference>
<reference evidence="2" key="1">
    <citation type="journal article" date="2023" name="Nat. Commun.">
        <title>Diploid and tetraploid genomes of Acorus and the evolution of monocots.</title>
        <authorList>
            <person name="Ma L."/>
            <person name="Liu K.W."/>
            <person name="Li Z."/>
            <person name="Hsiao Y.Y."/>
            <person name="Qi Y."/>
            <person name="Fu T."/>
            <person name="Tang G.D."/>
            <person name="Zhang D."/>
            <person name="Sun W.H."/>
            <person name="Liu D.K."/>
            <person name="Li Y."/>
            <person name="Chen G.Z."/>
            <person name="Liu X.D."/>
            <person name="Liao X.Y."/>
            <person name="Jiang Y.T."/>
            <person name="Yu X."/>
            <person name="Hao Y."/>
            <person name="Huang J."/>
            <person name="Zhao X.W."/>
            <person name="Ke S."/>
            <person name="Chen Y.Y."/>
            <person name="Wu W.L."/>
            <person name="Hsu J.L."/>
            <person name="Lin Y.F."/>
            <person name="Huang M.D."/>
            <person name="Li C.Y."/>
            <person name="Huang L."/>
            <person name="Wang Z.W."/>
            <person name="Zhao X."/>
            <person name="Zhong W.Y."/>
            <person name="Peng D.H."/>
            <person name="Ahmad S."/>
            <person name="Lan S."/>
            <person name="Zhang J.S."/>
            <person name="Tsai W.C."/>
            <person name="Van de Peer Y."/>
            <person name="Liu Z.J."/>
        </authorList>
    </citation>
    <scope>NUCLEOTIDE SEQUENCE</scope>
    <source>
        <strain evidence="2">CP</strain>
    </source>
</reference>
<gene>
    <name evidence="2" type="primary">PAP10</name>
    <name evidence="2" type="ORF">QJS10_CPB21g01805</name>
</gene>
<dbReference type="InterPro" id="IPR029052">
    <property type="entry name" value="Metallo-depent_PP-like"/>
</dbReference>
<protein>
    <submittedName>
        <fullName evidence="2">Purple acid phosphatase 10</fullName>
    </submittedName>
</protein>
<name>A0AAV9C4I3_ACOCL</name>
<evidence type="ECO:0000313" key="3">
    <source>
        <dbReference type="Proteomes" id="UP001180020"/>
    </source>
</evidence>
<accession>A0AAV9C4I3</accession>
<proteinExistence type="predicted"/>
<dbReference type="Gene3D" id="3.60.21.10">
    <property type="match status" value="1"/>
</dbReference>
<evidence type="ECO:0000256" key="1">
    <source>
        <dbReference type="ARBA" id="ARBA00022729"/>
    </source>
</evidence>
<dbReference type="InterPro" id="IPR039331">
    <property type="entry name" value="PAPs-like"/>
</dbReference>
<evidence type="ECO:0000313" key="2">
    <source>
        <dbReference type="EMBL" id="KAK1283223.1"/>
    </source>
</evidence>
<organism evidence="2 3">
    <name type="scientific">Acorus calamus</name>
    <name type="common">Sweet flag</name>
    <dbReference type="NCBI Taxonomy" id="4465"/>
    <lineage>
        <taxon>Eukaryota</taxon>
        <taxon>Viridiplantae</taxon>
        <taxon>Streptophyta</taxon>
        <taxon>Embryophyta</taxon>
        <taxon>Tracheophyta</taxon>
        <taxon>Spermatophyta</taxon>
        <taxon>Magnoliopsida</taxon>
        <taxon>Liliopsida</taxon>
        <taxon>Acoraceae</taxon>
        <taxon>Acorus</taxon>
    </lineage>
</organism>
<comment type="caution">
    <text evidence="2">The sequence shown here is derived from an EMBL/GenBank/DDBJ whole genome shotgun (WGS) entry which is preliminary data.</text>
</comment>
<keyword evidence="1" id="KW-0732">Signal</keyword>
<dbReference type="GO" id="GO:0003993">
    <property type="term" value="F:acid phosphatase activity"/>
    <property type="evidence" value="ECO:0007669"/>
    <property type="project" value="InterPro"/>
</dbReference>
<dbReference type="Proteomes" id="UP001180020">
    <property type="component" value="Unassembled WGS sequence"/>
</dbReference>
<reference evidence="2" key="2">
    <citation type="submission" date="2023-06" db="EMBL/GenBank/DDBJ databases">
        <authorList>
            <person name="Ma L."/>
            <person name="Liu K.-W."/>
            <person name="Li Z."/>
            <person name="Hsiao Y.-Y."/>
            <person name="Qi Y."/>
            <person name="Fu T."/>
            <person name="Tang G."/>
            <person name="Zhang D."/>
            <person name="Sun W.-H."/>
            <person name="Liu D.-K."/>
            <person name="Li Y."/>
            <person name="Chen G.-Z."/>
            <person name="Liu X.-D."/>
            <person name="Liao X.-Y."/>
            <person name="Jiang Y.-T."/>
            <person name="Yu X."/>
            <person name="Hao Y."/>
            <person name="Huang J."/>
            <person name="Zhao X.-W."/>
            <person name="Ke S."/>
            <person name="Chen Y.-Y."/>
            <person name="Wu W.-L."/>
            <person name="Hsu J.-L."/>
            <person name="Lin Y.-F."/>
            <person name="Huang M.-D."/>
            <person name="Li C.-Y."/>
            <person name="Huang L."/>
            <person name="Wang Z.-W."/>
            <person name="Zhao X."/>
            <person name="Zhong W.-Y."/>
            <person name="Peng D.-H."/>
            <person name="Ahmad S."/>
            <person name="Lan S."/>
            <person name="Zhang J.-S."/>
            <person name="Tsai W.-C."/>
            <person name="Van De Peer Y."/>
            <person name="Liu Z.-J."/>
        </authorList>
    </citation>
    <scope>NUCLEOTIDE SEQUENCE</scope>
    <source>
        <strain evidence="2">CP</strain>
        <tissue evidence="2">Leaves</tissue>
    </source>
</reference>
<sequence>MRVQFESWFVEYKVDLVLSGHVHAYERSERVSNIAYNITNNDATPIPDPSAPVYITIGDGGNIEGLATK</sequence>
<dbReference type="AlphaFoldDB" id="A0AAV9C4I3"/>
<dbReference type="PANTHER" id="PTHR22953:SF120">
    <property type="entry name" value="PURPLE ACID PHOSPHATASE 11-RELATED"/>
    <property type="match status" value="1"/>
</dbReference>
<dbReference type="SUPFAM" id="SSF56300">
    <property type="entry name" value="Metallo-dependent phosphatases"/>
    <property type="match status" value="1"/>
</dbReference>
<dbReference type="EMBL" id="JAUJYO010000021">
    <property type="protein sequence ID" value="KAK1283223.1"/>
    <property type="molecule type" value="Genomic_DNA"/>
</dbReference>